<protein>
    <submittedName>
        <fullName evidence="2">Uncharacterized protein</fullName>
    </submittedName>
</protein>
<feature type="region of interest" description="Disordered" evidence="1">
    <location>
        <begin position="1"/>
        <end position="65"/>
    </location>
</feature>
<evidence type="ECO:0000313" key="2">
    <source>
        <dbReference type="EMBL" id="KAH7275984.1"/>
    </source>
</evidence>
<comment type="caution">
    <text evidence="2">The sequence shown here is derived from an EMBL/GenBank/DDBJ whole genome shotgun (WGS) entry which is preliminary data.</text>
</comment>
<evidence type="ECO:0000313" key="3">
    <source>
        <dbReference type="Proteomes" id="UP000736672"/>
    </source>
</evidence>
<dbReference type="EMBL" id="JAGTJS010000001">
    <property type="protein sequence ID" value="KAH7275984.1"/>
    <property type="molecule type" value="Genomic_DNA"/>
</dbReference>
<organism evidence="2 3">
    <name type="scientific">Fusarium solani</name>
    <name type="common">Filamentous fungus</name>
    <dbReference type="NCBI Taxonomy" id="169388"/>
    <lineage>
        <taxon>Eukaryota</taxon>
        <taxon>Fungi</taxon>
        <taxon>Dikarya</taxon>
        <taxon>Ascomycota</taxon>
        <taxon>Pezizomycotina</taxon>
        <taxon>Sordariomycetes</taxon>
        <taxon>Hypocreomycetidae</taxon>
        <taxon>Hypocreales</taxon>
        <taxon>Nectriaceae</taxon>
        <taxon>Fusarium</taxon>
        <taxon>Fusarium solani species complex</taxon>
    </lineage>
</organism>
<name>A0A9P9L855_FUSSL</name>
<sequence length="209" mass="22966">MMAGGAKTPRRAAATAATGGERNLAGQPWEDKGERVPSGQGVEGLASSSPTQNRHPRGEETRQRRRLMSVETLNCCLRCALTLRNWWCLDRRGWDRASDIVYLSLGAQTTHVTPFMGDNLNSTPGHSRSNMTGLRRLARRCQPPWVVPWGLELITVMGSSTDVGRGIQGNGGLPRRSGAGTAESAKTGEKSLRWPDPAWRWHRKSYGFA</sequence>
<feature type="compositionally biased region" description="Low complexity" evidence="1">
    <location>
        <begin position="1"/>
        <end position="22"/>
    </location>
</feature>
<feature type="region of interest" description="Disordered" evidence="1">
    <location>
        <begin position="165"/>
        <end position="190"/>
    </location>
</feature>
<proteinExistence type="predicted"/>
<gene>
    <name evidence="2" type="ORF">B0J15DRAFT_30400</name>
</gene>
<dbReference type="Proteomes" id="UP000736672">
    <property type="component" value="Unassembled WGS sequence"/>
</dbReference>
<dbReference type="AlphaFoldDB" id="A0A9P9L855"/>
<evidence type="ECO:0000256" key="1">
    <source>
        <dbReference type="SAM" id="MobiDB-lite"/>
    </source>
</evidence>
<accession>A0A9P9L855</accession>
<keyword evidence="3" id="KW-1185">Reference proteome</keyword>
<reference evidence="2" key="1">
    <citation type="journal article" date="2021" name="Nat. Commun.">
        <title>Genetic determinants of endophytism in the Arabidopsis root mycobiome.</title>
        <authorList>
            <person name="Mesny F."/>
            <person name="Miyauchi S."/>
            <person name="Thiergart T."/>
            <person name="Pickel B."/>
            <person name="Atanasova L."/>
            <person name="Karlsson M."/>
            <person name="Huettel B."/>
            <person name="Barry K.W."/>
            <person name="Haridas S."/>
            <person name="Chen C."/>
            <person name="Bauer D."/>
            <person name="Andreopoulos W."/>
            <person name="Pangilinan J."/>
            <person name="LaButti K."/>
            <person name="Riley R."/>
            <person name="Lipzen A."/>
            <person name="Clum A."/>
            <person name="Drula E."/>
            <person name="Henrissat B."/>
            <person name="Kohler A."/>
            <person name="Grigoriev I.V."/>
            <person name="Martin F.M."/>
            <person name="Hacquard S."/>
        </authorList>
    </citation>
    <scope>NUCLEOTIDE SEQUENCE</scope>
    <source>
        <strain evidence="2">FSSC 5 MPI-SDFR-AT-0091</strain>
    </source>
</reference>